<sequence>MLFLLIFLQQGPGWAQVQSYVDFDANGTVYKLPLTGGWTFSLSRGDQRSHVHLDAGVKSRQRKLAYFRGLISEGYRLEEAYIWGRDACSAGLFNSDLCVYSVLSFDRNVVVELISINKYDKFRREYEKSSGWSKRDLKNDSNVNIKKTIFPNESPLNGVYLSYVFNDNLEIQVRIRLGEGRSVSDKIENIVDDNIVLFCRKLVGGI</sequence>
<comment type="caution">
    <text evidence="1">The sequence shown here is derived from an EMBL/GenBank/DDBJ whole genome shotgun (WGS) entry which is preliminary data.</text>
</comment>
<accession>A0ABR5D043</accession>
<name>A0ABR5D043_9HYPH</name>
<evidence type="ECO:0000313" key="2">
    <source>
        <dbReference type="Proteomes" id="UP000032564"/>
    </source>
</evidence>
<organism evidence="1 2">
    <name type="scientific">Agrobacterium arsenijevicii</name>
    <dbReference type="NCBI Taxonomy" id="1585697"/>
    <lineage>
        <taxon>Bacteria</taxon>
        <taxon>Pseudomonadati</taxon>
        <taxon>Pseudomonadota</taxon>
        <taxon>Alphaproteobacteria</taxon>
        <taxon>Hyphomicrobiales</taxon>
        <taxon>Rhizobiaceae</taxon>
        <taxon>Rhizobium/Agrobacterium group</taxon>
        <taxon>Agrobacterium</taxon>
    </lineage>
</organism>
<proteinExistence type="predicted"/>
<reference evidence="1 2" key="1">
    <citation type="submission" date="2014-12" db="EMBL/GenBank/DDBJ databases">
        <authorList>
            <person name="Kuzmanovic N."/>
            <person name="Pulawska J."/>
            <person name="Obradovic A."/>
        </authorList>
    </citation>
    <scope>NUCLEOTIDE SEQUENCE [LARGE SCALE GENOMIC DNA]</scope>
    <source>
        <strain evidence="1 2">KFB 330</strain>
    </source>
</reference>
<protein>
    <submittedName>
        <fullName evidence="1">Uncharacterized protein</fullName>
    </submittedName>
</protein>
<evidence type="ECO:0000313" key="1">
    <source>
        <dbReference type="EMBL" id="KJF70207.1"/>
    </source>
</evidence>
<dbReference type="EMBL" id="JWIT01000042">
    <property type="protein sequence ID" value="KJF70207.1"/>
    <property type="molecule type" value="Genomic_DNA"/>
</dbReference>
<gene>
    <name evidence="1" type="ORF">RP75_27590</name>
</gene>
<keyword evidence="2" id="KW-1185">Reference proteome</keyword>
<dbReference type="Proteomes" id="UP000032564">
    <property type="component" value="Unassembled WGS sequence"/>
</dbReference>